<reference evidence="3" key="1">
    <citation type="submission" date="2024-02" db="UniProtKB">
        <authorList>
            <consortium name="WormBaseParasite"/>
        </authorList>
    </citation>
    <scope>IDENTIFICATION</scope>
</reference>
<keyword evidence="1" id="KW-0812">Transmembrane</keyword>
<dbReference type="Pfam" id="PF23408">
    <property type="entry name" value="TMEM126_like"/>
    <property type="match status" value="1"/>
</dbReference>
<name>A0AAF3J1L6_9BILA</name>
<keyword evidence="1" id="KW-1133">Transmembrane helix</keyword>
<sequence>MGLNGINAPEKVDLFELWKRSEGPSTAPLGTPVIHQSAIGERFSSSRSTLWTNFSQLSPSDQGRFFSKLTSVWPFPWERRAVSWPIHASIIANSLTSSLIATRICADMILYEPKAKFFDVIRRTPKSPLVFGVYSSGVAFYMLHMSFITPKIFTEDDPCSSCTLSKGVLISLATGIALPLLSTPYIAYYVLLQREPKMKYPLITKSQEMLAIAFTGNKAARSLLPVLVPFQVAVAAISAYVLLWGRNRIFSTMDADPDLAKEVMTAAQVMEGPKEKIMKWLHNAPLLSGFVAEPAPENEKLR</sequence>
<protein>
    <submittedName>
        <fullName evidence="3">Uncharacterized protein</fullName>
    </submittedName>
</protein>
<feature type="transmembrane region" description="Helical" evidence="1">
    <location>
        <begin position="223"/>
        <end position="244"/>
    </location>
</feature>
<dbReference type="AlphaFoldDB" id="A0AAF3J1L6"/>
<feature type="transmembrane region" description="Helical" evidence="1">
    <location>
        <begin position="168"/>
        <end position="191"/>
    </location>
</feature>
<dbReference type="WBParaSite" id="MBELARI_LOCUS10543">
    <property type="protein sequence ID" value="MBELARI_LOCUS10543"/>
    <property type="gene ID" value="MBELARI_LOCUS10543"/>
</dbReference>
<evidence type="ECO:0000256" key="1">
    <source>
        <dbReference type="SAM" id="Phobius"/>
    </source>
</evidence>
<accession>A0AAF3J1L6</accession>
<organism evidence="2 3">
    <name type="scientific">Mesorhabditis belari</name>
    <dbReference type="NCBI Taxonomy" id="2138241"/>
    <lineage>
        <taxon>Eukaryota</taxon>
        <taxon>Metazoa</taxon>
        <taxon>Ecdysozoa</taxon>
        <taxon>Nematoda</taxon>
        <taxon>Chromadorea</taxon>
        <taxon>Rhabditida</taxon>
        <taxon>Rhabditina</taxon>
        <taxon>Rhabditomorpha</taxon>
        <taxon>Rhabditoidea</taxon>
        <taxon>Rhabditidae</taxon>
        <taxon>Mesorhabditinae</taxon>
        <taxon>Mesorhabditis</taxon>
    </lineage>
</organism>
<feature type="transmembrane region" description="Helical" evidence="1">
    <location>
        <begin position="127"/>
        <end position="148"/>
    </location>
</feature>
<dbReference type="Proteomes" id="UP000887575">
    <property type="component" value="Unassembled WGS sequence"/>
</dbReference>
<dbReference type="InterPro" id="IPR057591">
    <property type="entry name" value="TMEM126-like"/>
</dbReference>
<proteinExistence type="predicted"/>
<evidence type="ECO:0000313" key="3">
    <source>
        <dbReference type="WBParaSite" id="MBELARI_LOCUS10543"/>
    </source>
</evidence>
<keyword evidence="2" id="KW-1185">Reference proteome</keyword>
<evidence type="ECO:0000313" key="2">
    <source>
        <dbReference type="Proteomes" id="UP000887575"/>
    </source>
</evidence>
<keyword evidence="1" id="KW-0472">Membrane</keyword>